<dbReference type="RefSeq" id="XP_033382744.1">
    <property type="nucleotide sequence ID" value="XM_033528226.1"/>
</dbReference>
<dbReference type="AlphaFoldDB" id="A0A6A5XMD6"/>
<feature type="active site" description="Proton acceptor" evidence="3">
    <location>
        <position position="99"/>
    </location>
</feature>
<dbReference type="GeneID" id="54285623"/>
<evidence type="ECO:0000313" key="5">
    <source>
        <dbReference type="EMBL" id="KAF2014405.1"/>
    </source>
</evidence>
<keyword evidence="6" id="KW-1185">Reference proteome</keyword>
<name>A0A6A5XMD6_9PLEO</name>
<dbReference type="EMBL" id="ML978070">
    <property type="protein sequence ID" value="KAF2014405.1"/>
    <property type="molecule type" value="Genomic_DNA"/>
</dbReference>
<dbReference type="PANTHER" id="PTHR12935">
    <property type="entry name" value="GAMMA-GLUTAMYLCYCLOTRANSFERASE"/>
    <property type="match status" value="1"/>
</dbReference>
<gene>
    <name evidence="5" type="ORF">BU24DRAFT_423360</name>
</gene>
<dbReference type="Proteomes" id="UP000799778">
    <property type="component" value="Unassembled WGS sequence"/>
</dbReference>
<organism evidence="5 6">
    <name type="scientific">Aaosphaeria arxii CBS 175.79</name>
    <dbReference type="NCBI Taxonomy" id="1450172"/>
    <lineage>
        <taxon>Eukaryota</taxon>
        <taxon>Fungi</taxon>
        <taxon>Dikarya</taxon>
        <taxon>Ascomycota</taxon>
        <taxon>Pezizomycotina</taxon>
        <taxon>Dothideomycetes</taxon>
        <taxon>Pleosporomycetidae</taxon>
        <taxon>Pleosporales</taxon>
        <taxon>Pleosporales incertae sedis</taxon>
        <taxon>Aaosphaeria</taxon>
    </lineage>
</organism>
<evidence type="ECO:0000313" key="6">
    <source>
        <dbReference type="Proteomes" id="UP000799778"/>
    </source>
</evidence>
<dbReference type="PANTHER" id="PTHR12935:SF0">
    <property type="entry name" value="GAMMA-GLUTAMYLCYCLOTRANSFERASE"/>
    <property type="match status" value="1"/>
</dbReference>
<evidence type="ECO:0000256" key="3">
    <source>
        <dbReference type="PIRSR" id="PIRSR617939-1"/>
    </source>
</evidence>
<proteinExistence type="predicted"/>
<feature type="binding site" evidence="4">
    <location>
        <begin position="16"/>
        <end position="21"/>
    </location>
    <ligand>
        <name>substrate</name>
    </ligand>
</feature>
<evidence type="ECO:0000256" key="1">
    <source>
        <dbReference type="ARBA" id="ARBA00012346"/>
    </source>
</evidence>
<reference evidence="5" key="1">
    <citation type="journal article" date="2020" name="Stud. Mycol.">
        <title>101 Dothideomycetes genomes: a test case for predicting lifestyles and emergence of pathogens.</title>
        <authorList>
            <person name="Haridas S."/>
            <person name="Albert R."/>
            <person name="Binder M."/>
            <person name="Bloem J."/>
            <person name="Labutti K."/>
            <person name="Salamov A."/>
            <person name="Andreopoulos B."/>
            <person name="Baker S."/>
            <person name="Barry K."/>
            <person name="Bills G."/>
            <person name="Bluhm B."/>
            <person name="Cannon C."/>
            <person name="Castanera R."/>
            <person name="Culley D."/>
            <person name="Daum C."/>
            <person name="Ezra D."/>
            <person name="Gonzalez J."/>
            <person name="Henrissat B."/>
            <person name="Kuo A."/>
            <person name="Liang C."/>
            <person name="Lipzen A."/>
            <person name="Lutzoni F."/>
            <person name="Magnuson J."/>
            <person name="Mondo S."/>
            <person name="Nolan M."/>
            <person name="Ohm R."/>
            <person name="Pangilinan J."/>
            <person name="Park H.-J."/>
            <person name="Ramirez L."/>
            <person name="Alfaro M."/>
            <person name="Sun H."/>
            <person name="Tritt A."/>
            <person name="Yoshinaga Y."/>
            <person name="Zwiers L.-H."/>
            <person name="Turgeon B."/>
            <person name="Goodwin S."/>
            <person name="Spatafora J."/>
            <person name="Crous P."/>
            <person name="Grigoriev I."/>
        </authorList>
    </citation>
    <scope>NUCLEOTIDE SEQUENCE</scope>
    <source>
        <strain evidence="5">CBS 175.79</strain>
    </source>
</reference>
<sequence length="254" mass="28175">MLVLQTLPPPTSNVWYLAYGSNLAKSKFIHDRGIVPLATAVVLVPGWTLTMDSAGVPYSEPSFGSITPIPDSRNEKNTELLGTAYLLTPEMYTKVIASEGGGIAYAEIEVRASRVIDPSGSDLEKQNETFAVRSLITVLKHLARPSDRYLGLIRTGAEEAQMPDAYQKFLARIPTYTKPKDRLRMIGASLFLAFWVPIMSMMEKITKAALKSSGKANAPRWVILLVRFVVISMWLYHDYVHSPIWGRGDGLDQS</sequence>
<feature type="binding site" evidence="4">
    <location>
        <position position="149"/>
    </location>
    <ligand>
        <name>substrate</name>
    </ligand>
</feature>
<dbReference type="InterPro" id="IPR017939">
    <property type="entry name" value="G-Glutamylcylcotransferase"/>
</dbReference>
<accession>A0A6A5XMD6</accession>
<dbReference type="EC" id="4.3.2.9" evidence="1"/>
<evidence type="ECO:0000256" key="4">
    <source>
        <dbReference type="PIRSR" id="PIRSR617939-2"/>
    </source>
</evidence>
<evidence type="ECO:0000256" key="2">
    <source>
        <dbReference type="ARBA" id="ARBA00023239"/>
    </source>
</evidence>
<dbReference type="Gene3D" id="3.10.490.10">
    <property type="entry name" value="Gamma-glutamyl cyclotransferase-like"/>
    <property type="match status" value="1"/>
</dbReference>
<dbReference type="OrthoDB" id="2017317at2759"/>
<dbReference type="GO" id="GO:0003839">
    <property type="term" value="F:gamma-glutamylcyclotransferase activity"/>
    <property type="evidence" value="ECO:0007669"/>
    <property type="project" value="UniProtKB-EC"/>
</dbReference>
<protein>
    <recommendedName>
        <fullName evidence="1">gamma-glutamylcyclotransferase</fullName>
        <ecNumber evidence="1">4.3.2.9</ecNumber>
    </recommendedName>
</protein>
<keyword evidence="2" id="KW-0456">Lyase</keyword>